<accession>A0A151JWY8</accession>
<dbReference type="EMBL" id="KQ981612">
    <property type="protein sequence ID" value="KYN39312.1"/>
    <property type="molecule type" value="Genomic_DNA"/>
</dbReference>
<evidence type="ECO:0000313" key="1">
    <source>
        <dbReference type="EMBL" id="KYN39312.1"/>
    </source>
</evidence>
<reference evidence="1 2" key="1">
    <citation type="submission" date="2016-03" db="EMBL/GenBank/DDBJ databases">
        <title>Trachymyrmex septentrionalis WGS genome.</title>
        <authorList>
            <person name="Nygaard S."/>
            <person name="Hu H."/>
            <person name="Boomsma J."/>
            <person name="Zhang G."/>
        </authorList>
    </citation>
    <scope>NUCLEOTIDE SEQUENCE [LARGE SCALE GENOMIC DNA]</scope>
    <source>
        <strain evidence="1">Tsep2-gDNA-1</strain>
        <tissue evidence="1">Whole body</tissue>
    </source>
</reference>
<sequence length="247" mass="28838">MYLALSHPSDIRNLSAEQLQYIPKVVLLRVYCDYIEHVWDRLPEHVKVDPEVRTYRRCDEHYNQPWQRTHVDGPAPKIKDYLSDGDYELGLVIFETYHTIPNMNNSNNKFYFAKDDAEITIPEEYPITLRANYNSMRCEIRCAYRINFDKPNSIGSLLGFSSKHILRPRRWHESDMSINEHIMNVNVMRVECNVTAGAYSNGKSAHTIHEFSPSVPLGYKVSERLTQIIYLSIIVRSITDLTIRVVD</sequence>
<dbReference type="AlphaFoldDB" id="A0A151JWY8"/>
<evidence type="ECO:0000313" key="2">
    <source>
        <dbReference type="Proteomes" id="UP000078541"/>
    </source>
</evidence>
<protein>
    <submittedName>
        <fullName evidence="1">Uncharacterized protein</fullName>
    </submittedName>
</protein>
<organism evidence="1 2">
    <name type="scientific">Trachymyrmex septentrionalis</name>
    <dbReference type="NCBI Taxonomy" id="34720"/>
    <lineage>
        <taxon>Eukaryota</taxon>
        <taxon>Metazoa</taxon>
        <taxon>Ecdysozoa</taxon>
        <taxon>Arthropoda</taxon>
        <taxon>Hexapoda</taxon>
        <taxon>Insecta</taxon>
        <taxon>Pterygota</taxon>
        <taxon>Neoptera</taxon>
        <taxon>Endopterygota</taxon>
        <taxon>Hymenoptera</taxon>
        <taxon>Apocrita</taxon>
        <taxon>Aculeata</taxon>
        <taxon>Formicoidea</taxon>
        <taxon>Formicidae</taxon>
        <taxon>Myrmicinae</taxon>
        <taxon>Trachymyrmex</taxon>
    </lineage>
</organism>
<proteinExistence type="predicted"/>
<dbReference type="Proteomes" id="UP000078541">
    <property type="component" value="Unassembled WGS sequence"/>
</dbReference>
<name>A0A151JWY8_9HYME</name>
<gene>
    <name evidence="1" type="ORF">ALC56_06299</name>
</gene>
<keyword evidence="2" id="KW-1185">Reference proteome</keyword>
<dbReference type="STRING" id="34720.A0A151JWY8"/>